<dbReference type="EMBL" id="KV745097">
    <property type="protein sequence ID" value="OCK77841.1"/>
    <property type="molecule type" value="Genomic_DNA"/>
</dbReference>
<dbReference type="Proteomes" id="UP000250266">
    <property type="component" value="Unassembled WGS sequence"/>
</dbReference>
<protein>
    <submittedName>
        <fullName evidence="1">Uncharacterized protein</fullName>
    </submittedName>
</protein>
<gene>
    <name evidence="1" type="ORF">K432DRAFT_108661</name>
</gene>
<evidence type="ECO:0000313" key="1">
    <source>
        <dbReference type="EMBL" id="OCK77841.1"/>
    </source>
</evidence>
<proteinExistence type="predicted"/>
<accession>A0A8E2E5M7</accession>
<keyword evidence="2" id="KW-1185">Reference proteome</keyword>
<organism evidence="1 2">
    <name type="scientific">Lepidopterella palustris CBS 459.81</name>
    <dbReference type="NCBI Taxonomy" id="1314670"/>
    <lineage>
        <taxon>Eukaryota</taxon>
        <taxon>Fungi</taxon>
        <taxon>Dikarya</taxon>
        <taxon>Ascomycota</taxon>
        <taxon>Pezizomycotina</taxon>
        <taxon>Dothideomycetes</taxon>
        <taxon>Pleosporomycetidae</taxon>
        <taxon>Mytilinidiales</taxon>
        <taxon>Argynnaceae</taxon>
        <taxon>Lepidopterella</taxon>
    </lineage>
</organism>
<evidence type="ECO:0000313" key="2">
    <source>
        <dbReference type="Proteomes" id="UP000250266"/>
    </source>
</evidence>
<reference evidence="1 2" key="1">
    <citation type="journal article" date="2016" name="Nat. Commun.">
        <title>Ectomycorrhizal ecology is imprinted in the genome of the dominant symbiotic fungus Cenococcum geophilum.</title>
        <authorList>
            <consortium name="DOE Joint Genome Institute"/>
            <person name="Peter M."/>
            <person name="Kohler A."/>
            <person name="Ohm R.A."/>
            <person name="Kuo A."/>
            <person name="Krutzmann J."/>
            <person name="Morin E."/>
            <person name="Arend M."/>
            <person name="Barry K.W."/>
            <person name="Binder M."/>
            <person name="Choi C."/>
            <person name="Clum A."/>
            <person name="Copeland A."/>
            <person name="Grisel N."/>
            <person name="Haridas S."/>
            <person name="Kipfer T."/>
            <person name="LaButti K."/>
            <person name="Lindquist E."/>
            <person name="Lipzen A."/>
            <person name="Maire R."/>
            <person name="Meier B."/>
            <person name="Mihaltcheva S."/>
            <person name="Molinier V."/>
            <person name="Murat C."/>
            <person name="Poggeler S."/>
            <person name="Quandt C.A."/>
            <person name="Sperisen C."/>
            <person name="Tritt A."/>
            <person name="Tisserant E."/>
            <person name="Crous P.W."/>
            <person name="Henrissat B."/>
            <person name="Nehls U."/>
            <person name="Egli S."/>
            <person name="Spatafora J.W."/>
            <person name="Grigoriev I.V."/>
            <person name="Martin F.M."/>
        </authorList>
    </citation>
    <scope>NUCLEOTIDE SEQUENCE [LARGE SCALE GENOMIC DNA]</scope>
    <source>
        <strain evidence="1 2">CBS 459.81</strain>
    </source>
</reference>
<name>A0A8E2E5M7_9PEZI</name>
<sequence>MTATVILLSQLVLLDNPPRRKAKRKRKQELRNQRTEKQIGSICVAAQIDICGCTYRGCNEKVVVLSGHYPLQLQTVRKQWHISNRTQGLE</sequence>
<dbReference type="AlphaFoldDB" id="A0A8E2E5M7"/>